<protein>
    <submittedName>
        <fullName evidence="3">Uncharacterized protein DUF4421</fullName>
    </submittedName>
</protein>
<dbReference type="RefSeq" id="WP_101472590.1">
    <property type="nucleotide sequence ID" value="NZ_PJND01000009.1"/>
</dbReference>
<feature type="chain" id="PRO_5019763860" evidence="1">
    <location>
        <begin position="20"/>
        <end position="324"/>
    </location>
</feature>
<evidence type="ECO:0000313" key="4">
    <source>
        <dbReference type="Proteomes" id="UP000233767"/>
    </source>
</evidence>
<name>A0A497U574_9FLAO</name>
<gene>
    <name evidence="2" type="ORF">B0G92_2722</name>
    <name evidence="3" type="ORF">CLV50_2732</name>
</gene>
<keyword evidence="4" id="KW-1185">Reference proteome</keyword>
<dbReference type="InterPro" id="IPR025535">
    <property type="entry name" value="DUF4421"/>
</dbReference>
<evidence type="ECO:0000313" key="2">
    <source>
        <dbReference type="EMBL" id="PKW20572.1"/>
    </source>
</evidence>
<evidence type="ECO:0000313" key="3">
    <source>
        <dbReference type="EMBL" id="RLJ24015.1"/>
    </source>
</evidence>
<dbReference type="Proteomes" id="UP000233767">
    <property type="component" value="Unassembled WGS sequence"/>
</dbReference>
<sequence length="324" mass="37806">MVKKYALFFIVFYATICQAQIGDTVAVQKPEKRIEKYDNHIKLRLGLSNSFNSFRVKDRTNHLDFTLSPNQRLRSTLTLIYKFIEIDLGYTPEFLRFNKDDALRGHTKFYNFGTRLYFGSWMQELQYVKTKGFYIDRKDIGIENNILFPHFQVQKIGGSTSYVFNPDFSFRTIFLQSEWQQKSAGSFVPSISYYFTQIKNNEPSKDHIFDIAVGPGYYYNWIIRNKWLVSAGAYAGLGFNSTRTVYNDNKPDEVIDGLSFQTLFRLTLGYNTERFFAGAATSLNSFSYNSDAQIHVADQQQFLEFYIGYRFKAPKRINSLFGKE</sequence>
<dbReference type="EMBL" id="PJND01000009">
    <property type="protein sequence ID" value="PKW20572.1"/>
    <property type="molecule type" value="Genomic_DNA"/>
</dbReference>
<reference evidence="3 5" key="2">
    <citation type="submission" date="2018-10" db="EMBL/GenBank/DDBJ databases">
        <title>Genomic Encyclopedia of Archaeal and Bacterial Type Strains, Phase II (KMG-II): from individual species to whole genera.</title>
        <authorList>
            <person name="Goeker M."/>
        </authorList>
    </citation>
    <scope>NUCLEOTIDE SEQUENCE [LARGE SCALE GENOMIC DNA]</scope>
    <source>
        <strain evidence="3 5">DSM 21886</strain>
    </source>
</reference>
<dbReference type="EMBL" id="RCCB01000013">
    <property type="protein sequence ID" value="RLJ24015.1"/>
    <property type="molecule type" value="Genomic_DNA"/>
</dbReference>
<evidence type="ECO:0000313" key="5">
    <source>
        <dbReference type="Proteomes" id="UP000275027"/>
    </source>
</evidence>
<feature type="signal peptide" evidence="1">
    <location>
        <begin position="1"/>
        <end position="19"/>
    </location>
</feature>
<dbReference type="AlphaFoldDB" id="A0A497U574"/>
<evidence type="ECO:0000256" key="1">
    <source>
        <dbReference type="SAM" id="SignalP"/>
    </source>
</evidence>
<reference evidence="2 4" key="1">
    <citation type="submission" date="2017-12" db="EMBL/GenBank/DDBJ databases">
        <title>Genomic Encyclopedia of Type Strains, Phase III (KMG-III): the genomes of soil and plant-associated and newly described type strains.</title>
        <authorList>
            <person name="Whitman W."/>
        </authorList>
    </citation>
    <scope>NUCLEOTIDE SEQUENCE [LARGE SCALE GENOMIC DNA]</scope>
    <source>
        <strain evidence="2 4">IP-10</strain>
    </source>
</reference>
<comment type="caution">
    <text evidence="3">The sequence shown here is derived from an EMBL/GenBank/DDBJ whole genome shotgun (WGS) entry which is preliminary data.</text>
</comment>
<proteinExistence type="predicted"/>
<dbReference type="Proteomes" id="UP000275027">
    <property type="component" value="Unassembled WGS sequence"/>
</dbReference>
<organism evidence="3 5">
    <name type="scientific">Flavobacterium lindanitolerans</name>
    <dbReference type="NCBI Taxonomy" id="428988"/>
    <lineage>
        <taxon>Bacteria</taxon>
        <taxon>Pseudomonadati</taxon>
        <taxon>Bacteroidota</taxon>
        <taxon>Flavobacteriia</taxon>
        <taxon>Flavobacteriales</taxon>
        <taxon>Flavobacteriaceae</taxon>
        <taxon>Flavobacterium</taxon>
    </lineage>
</organism>
<accession>A0A497U574</accession>
<dbReference type="Pfam" id="PF14391">
    <property type="entry name" value="DUF4421"/>
    <property type="match status" value="1"/>
</dbReference>
<keyword evidence="1" id="KW-0732">Signal</keyword>